<dbReference type="PANTHER" id="PTHR12241">
    <property type="entry name" value="TUBULIN POLYGLUTAMYLASE"/>
    <property type="match status" value="1"/>
</dbReference>
<keyword evidence="3" id="KW-0067">ATP-binding</keyword>
<dbReference type="SUPFAM" id="SSF56059">
    <property type="entry name" value="Glutathione synthetase ATP-binding domain-like"/>
    <property type="match status" value="1"/>
</dbReference>
<keyword evidence="1 7" id="KW-0436">Ligase</keyword>
<evidence type="ECO:0000256" key="1">
    <source>
        <dbReference type="ARBA" id="ARBA00022598"/>
    </source>
</evidence>
<dbReference type="InterPro" id="IPR004344">
    <property type="entry name" value="TTL/TTLL_fam"/>
</dbReference>
<dbReference type="GO" id="GO:0000226">
    <property type="term" value="P:microtubule cytoskeleton organization"/>
    <property type="evidence" value="ECO:0007669"/>
    <property type="project" value="TreeGrafter"/>
</dbReference>
<evidence type="ECO:0000256" key="6">
    <source>
        <dbReference type="SAM" id="MobiDB-lite"/>
    </source>
</evidence>
<name>A0A077ZVB0_STYLE</name>
<accession>A0A077ZVB0</accession>
<evidence type="ECO:0000313" key="8">
    <source>
        <dbReference type="Proteomes" id="UP000039865"/>
    </source>
</evidence>
<protein>
    <recommendedName>
        <fullName evidence="4">Tubulin--tyrosine ligase-like protein 5</fullName>
    </recommendedName>
</protein>
<evidence type="ECO:0000256" key="4">
    <source>
        <dbReference type="ARBA" id="ARBA00041448"/>
    </source>
</evidence>
<feature type="region of interest" description="Disordered" evidence="6">
    <location>
        <begin position="99"/>
        <end position="124"/>
    </location>
</feature>
<proteinExistence type="predicted"/>
<dbReference type="InParanoid" id="A0A077ZVB0"/>
<dbReference type="GO" id="GO:0015631">
    <property type="term" value="F:tubulin binding"/>
    <property type="evidence" value="ECO:0007669"/>
    <property type="project" value="TreeGrafter"/>
</dbReference>
<dbReference type="Gene3D" id="3.30.470.20">
    <property type="entry name" value="ATP-grasp fold, B domain"/>
    <property type="match status" value="1"/>
</dbReference>
<evidence type="ECO:0000256" key="5">
    <source>
        <dbReference type="ARBA" id="ARBA00049274"/>
    </source>
</evidence>
<dbReference type="EMBL" id="CCKQ01002479">
    <property type="protein sequence ID" value="CDW73569.1"/>
    <property type="molecule type" value="Genomic_DNA"/>
</dbReference>
<dbReference type="GO" id="GO:0036064">
    <property type="term" value="C:ciliary basal body"/>
    <property type="evidence" value="ECO:0007669"/>
    <property type="project" value="TreeGrafter"/>
</dbReference>
<comment type="catalytic activity">
    <reaction evidence="5">
        <text>L-glutamyl-[protein] + L-glutamate + ATP = gamma-L-glutamyl-L-glutamyl-[protein] + ADP + phosphate + H(+)</text>
        <dbReference type="Rhea" id="RHEA:60144"/>
        <dbReference type="Rhea" id="RHEA-COMP:10208"/>
        <dbReference type="Rhea" id="RHEA-COMP:15517"/>
        <dbReference type="ChEBI" id="CHEBI:15378"/>
        <dbReference type="ChEBI" id="CHEBI:29973"/>
        <dbReference type="ChEBI" id="CHEBI:29985"/>
        <dbReference type="ChEBI" id="CHEBI:30616"/>
        <dbReference type="ChEBI" id="CHEBI:43474"/>
        <dbReference type="ChEBI" id="CHEBI:143622"/>
        <dbReference type="ChEBI" id="CHEBI:456216"/>
    </reaction>
    <physiologicalReaction direction="left-to-right" evidence="5">
        <dbReference type="Rhea" id="RHEA:60145"/>
    </physiologicalReaction>
</comment>
<organism evidence="7 8">
    <name type="scientific">Stylonychia lemnae</name>
    <name type="common">Ciliate</name>
    <dbReference type="NCBI Taxonomy" id="5949"/>
    <lineage>
        <taxon>Eukaryota</taxon>
        <taxon>Sar</taxon>
        <taxon>Alveolata</taxon>
        <taxon>Ciliophora</taxon>
        <taxon>Intramacronucleata</taxon>
        <taxon>Spirotrichea</taxon>
        <taxon>Stichotrichia</taxon>
        <taxon>Sporadotrichida</taxon>
        <taxon>Oxytrichidae</taxon>
        <taxon>Stylonychinae</taxon>
        <taxon>Stylonychia</taxon>
    </lineage>
</organism>
<evidence type="ECO:0000256" key="3">
    <source>
        <dbReference type="ARBA" id="ARBA00022840"/>
    </source>
</evidence>
<reference evidence="7 8" key="1">
    <citation type="submission" date="2014-06" db="EMBL/GenBank/DDBJ databases">
        <authorList>
            <person name="Swart Estienne"/>
        </authorList>
    </citation>
    <scope>NUCLEOTIDE SEQUENCE [LARGE SCALE GENOMIC DNA]</scope>
    <source>
        <strain evidence="7 8">130c</strain>
    </source>
</reference>
<dbReference type="PANTHER" id="PTHR12241:SF145">
    <property type="entry name" value="TUBULIN POLYGLUTAMYLASE TTLL5"/>
    <property type="match status" value="1"/>
</dbReference>
<dbReference type="OrthoDB" id="429138at2759"/>
<evidence type="ECO:0000256" key="2">
    <source>
        <dbReference type="ARBA" id="ARBA00022741"/>
    </source>
</evidence>
<feature type="compositionally biased region" description="Basic and acidic residues" evidence="6">
    <location>
        <begin position="710"/>
        <end position="721"/>
    </location>
</feature>
<feature type="region of interest" description="Disordered" evidence="6">
    <location>
        <begin position="776"/>
        <end position="799"/>
    </location>
</feature>
<feature type="region of interest" description="Disordered" evidence="6">
    <location>
        <begin position="702"/>
        <end position="721"/>
    </location>
</feature>
<dbReference type="GO" id="GO:0005524">
    <property type="term" value="F:ATP binding"/>
    <property type="evidence" value="ECO:0007669"/>
    <property type="project" value="UniProtKB-KW"/>
</dbReference>
<keyword evidence="2" id="KW-0547">Nucleotide-binding</keyword>
<dbReference type="Pfam" id="PF03133">
    <property type="entry name" value="TTL"/>
    <property type="match status" value="1"/>
</dbReference>
<keyword evidence="8" id="KW-1185">Reference proteome</keyword>
<sequence length="832" mass="95304">MDDELDAIIDILNSDQNKYYPQTSQKRLDSQQNEQSEILNKQLQQISQQQQQMMAVSNQDNIYQYEQIQLGVGGSEQEQEEEKVQTHLQGNVNQYVKKDSLKQSHISTKSSYSNSNSKSHKLNDSKIEENGQSNQANEHEQLTRQLKAIENRLFKKYMCFRPYIDPISIRPYKPPDRGLYFKMYNGVEARLIRSLLEDNGFREATKRDQEFTVMWACSNIKSQVYQSLTKYQKVNHFPKSTEITRKDCMYRLLARMREIHGPKHYGFVPLTFILPNELNELHEAMQADLSKQWIVKPSSSSQGKGIFLTNTINDIPPKQSMIASQYIANPLCIDDYKFDLRIYVAITSINPLRVYIYDEGLTRFATVKYNQTSKKQSRYVHLTNYSLNKYNANFINNTDAAQDDQGSKWSLTALRRKFTQLGIDHEQLFKKIDDIILKTIIAGENVINNATEMFVPFSNNCFELLGFDVLIDDNLEPWLLEVNLSPSLNCDSPLDQKIKSNLIADLFNLSGMIHLEERQTTDPNIQKKLGIQYTQAYGSMQGDISAYTSAKNNSRRSAGFAKKGSGMSLLQPKNLQDMNKDEKIAFKETEEELKRKGAFKRVFPTMDFPYYKQFFEEDRPLNYFLDAQFYSKIRTQNPLAHRNNEKAPIFMQNKKKDQAQVLTKQGTFQGTNTTTSSNTTGYAQNNSSELISGKNGSALTKLRQNSNSAHSRERKLTRPLEESNIQNNMTNSFSGLKTNNSHTRIQGDFDKQKMVMPMLVNNTMTRIPNGSANEQAIQKGQNRAPIPTGKKGSSSTRGAGLRQIGSMITQNTPSNIYQAAITESAIMQRQQQ</sequence>
<feature type="compositionally biased region" description="Low complexity" evidence="6">
    <location>
        <begin position="104"/>
        <end position="117"/>
    </location>
</feature>
<gene>
    <name evidence="7" type="primary">Contig9176.g9817</name>
    <name evidence="7" type="ORF">STYLEM_2552</name>
</gene>
<evidence type="ECO:0000313" key="7">
    <source>
        <dbReference type="EMBL" id="CDW73569.1"/>
    </source>
</evidence>
<dbReference type="Proteomes" id="UP000039865">
    <property type="component" value="Unassembled WGS sequence"/>
</dbReference>
<dbReference type="PROSITE" id="PS51221">
    <property type="entry name" value="TTL"/>
    <property type="match status" value="1"/>
</dbReference>
<dbReference type="AlphaFoldDB" id="A0A077ZVB0"/>
<dbReference type="GO" id="GO:0070740">
    <property type="term" value="F:tubulin-glutamic acid ligase activity"/>
    <property type="evidence" value="ECO:0007669"/>
    <property type="project" value="TreeGrafter"/>
</dbReference>